<keyword evidence="2" id="KW-0732">Signal</keyword>
<feature type="signal peptide" evidence="2">
    <location>
        <begin position="1"/>
        <end position="20"/>
    </location>
</feature>
<evidence type="ECO:0000256" key="2">
    <source>
        <dbReference type="SAM" id="SignalP"/>
    </source>
</evidence>
<dbReference type="EMBL" id="BMJS01000020">
    <property type="protein sequence ID" value="GGG00839.1"/>
    <property type="molecule type" value="Genomic_DNA"/>
</dbReference>
<name>A0A8J3E9F4_9GAMM</name>
<evidence type="ECO:0000313" key="3">
    <source>
        <dbReference type="EMBL" id="GGG00839.1"/>
    </source>
</evidence>
<evidence type="ECO:0008006" key="5">
    <source>
        <dbReference type="Google" id="ProtNLM"/>
    </source>
</evidence>
<dbReference type="Proteomes" id="UP000636949">
    <property type="component" value="Unassembled WGS sequence"/>
</dbReference>
<dbReference type="AlphaFoldDB" id="A0A8J3E9F4"/>
<organism evidence="3 4">
    <name type="scientific">Cysteiniphilum litorale</name>
    <dbReference type="NCBI Taxonomy" id="2056700"/>
    <lineage>
        <taxon>Bacteria</taxon>
        <taxon>Pseudomonadati</taxon>
        <taxon>Pseudomonadota</taxon>
        <taxon>Gammaproteobacteria</taxon>
        <taxon>Thiotrichales</taxon>
        <taxon>Fastidiosibacteraceae</taxon>
        <taxon>Cysteiniphilum</taxon>
    </lineage>
</organism>
<feature type="region of interest" description="Disordered" evidence="1">
    <location>
        <begin position="51"/>
        <end position="82"/>
    </location>
</feature>
<accession>A0A8J3E9F4</accession>
<dbReference type="Pfam" id="PF12097">
    <property type="entry name" value="DUF3573"/>
    <property type="match status" value="1"/>
</dbReference>
<comment type="caution">
    <text evidence="3">The sequence shown here is derived from an EMBL/GenBank/DDBJ whole genome shotgun (WGS) entry which is preliminary data.</text>
</comment>
<feature type="compositionally biased region" description="Polar residues" evidence="1">
    <location>
        <begin position="58"/>
        <end position="75"/>
    </location>
</feature>
<reference evidence="3" key="1">
    <citation type="journal article" date="2014" name="Int. J. Syst. Evol. Microbiol.">
        <title>Complete genome sequence of Corynebacterium casei LMG S-19264T (=DSM 44701T), isolated from a smear-ripened cheese.</title>
        <authorList>
            <consortium name="US DOE Joint Genome Institute (JGI-PGF)"/>
            <person name="Walter F."/>
            <person name="Albersmeier A."/>
            <person name="Kalinowski J."/>
            <person name="Ruckert C."/>
        </authorList>
    </citation>
    <scope>NUCLEOTIDE SEQUENCE</scope>
    <source>
        <strain evidence="3">CGMCC 1.15758</strain>
    </source>
</reference>
<keyword evidence="4" id="KW-1185">Reference proteome</keyword>
<evidence type="ECO:0000313" key="4">
    <source>
        <dbReference type="Proteomes" id="UP000636949"/>
    </source>
</evidence>
<protein>
    <recommendedName>
        <fullName evidence="5">Porin</fullName>
    </recommendedName>
</protein>
<evidence type="ECO:0000256" key="1">
    <source>
        <dbReference type="SAM" id="MobiDB-lite"/>
    </source>
</evidence>
<proteinExistence type="predicted"/>
<gene>
    <name evidence="3" type="ORF">GCM10010995_17790</name>
</gene>
<dbReference type="OrthoDB" id="5603191at2"/>
<reference evidence="3" key="2">
    <citation type="submission" date="2020-09" db="EMBL/GenBank/DDBJ databases">
        <authorList>
            <person name="Sun Q."/>
            <person name="Zhou Y."/>
        </authorList>
    </citation>
    <scope>NUCLEOTIDE SEQUENCE</scope>
    <source>
        <strain evidence="3">CGMCC 1.15758</strain>
    </source>
</reference>
<dbReference type="InterPro" id="IPR021956">
    <property type="entry name" value="DUF3573"/>
</dbReference>
<sequence>MLKKITLAMLAASAATAVYAQDANTGSADNQSVQAQIAELKKEIAALQASQEAMAKSAPTQTQHGSVESVGTGTDSTDHVTVPTNMGQIQNFLFSDVHDGVIPMGMLSSSQFALGLLKQRNMYSDRALVFGGYLEADPQVWNGSKIVRNNVGTETGVQTYQSGKGLPITTANLYVAANLGRYVTAETTLAADPSDGYKVNAQDAFVMFGNLDDFPLYATVGKNRLAFGSFSGGGPWTGSLTQMLFRPGRVNNVSLAYYKDGLSSNLTLFQTDDHTSDFVYAAFYGNEIGKLAYGINGGYVYNVSGTGNSSFNLATNPGPSKTRIGAVNFDTSLAYDIYGVGAGWAQTTNKSDMTNNGYAGAWYVQAGFSPEIYGRSTNFNIAYNGAYNTNNLPITLSGNADKGYGTTSGATSSNNYKVIYPGSGVDKMIVASAQRPFFTENVLIGLEYAYMHMYNNQHTNAYTLDISVYF</sequence>
<dbReference type="NCBIfam" id="NF033652">
    <property type="entry name" value="LbtU_sider_porin"/>
    <property type="match status" value="1"/>
</dbReference>
<feature type="chain" id="PRO_5035281239" description="Porin" evidence="2">
    <location>
        <begin position="21"/>
        <end position="470"/>
    </location>
</feature>
<dbReference type="RefSeq" id="WP_117003050.1">
    <property type="nucleotide sequence ID" value="NZ_BMJS01000020.1"/>
</dbReference>